<dbReference type="EMBL" id="JBHRSW010000011">
    <property type="protein sequence ID" value="MFC3121462.1"/>
    <property type="molecule type" value="Genomic_DNA"/>
</dbReference>
<keyword evidence="3" id="KW-1185">Reference proteome</keyword>
<gene>
    <name evidence="2" type="ORF">ACFOHL_07495</name>
</gene>
<name>A0ABV7FRI5_9ALTE</name>
<feature type="coiled-coil region" evidence="1">
    <location>
        <begin position="39"/>
        <end position="66"/>
    </location>
</feature>
<dbReference type="Proteomes" id="UP001595478">
    <property type="component" value="Unassembled WGS sequence"/>
</dbReference>
<proteinExistence type="predicted"/>
<evidence type="ECO:0008006" key="4">
    <source>
        <dbReference type="Google" id="ProtNLM"/>
    </source>
</evidence>
<evidence type="ECO:0000313" key="2">
    <source>
        <dbReference type="EMBL" id="MFC3121462.1"/>
    </source>
</evidence>
<accession>A0ABV7FRI5</accession>
<protein>
    <recommendedName>
        <fullName evidence="4">AraC family transcriptional regulator</fullName>
    </recommendedName>
</protein>
<evidence type="ECO:0000313" key="3">
    <source>
        <dbReference type="Proteomes" id="UP001595478"/>
    </source>
</evidence>
<sequence length="185" mass="20932">MRLFSRLSPFVYLAIVLLAITFFADAQEPKEKNSPNETDSSLLDEIESLRQAMVELNRDLFILEEDLLFPASTQIAVYVAIDIGEYFVLDAVELRIDDQVVTHYLYTERQVKALGRGGVQRLYVGNIAQGDHQITAYFIGEGPEQREYKRAVSIDVSKGEDPLALELRITDSSTKQQPEFSAKLL</sequence>
<reference evidence="3" key="1">
    <citation type="journal article" date="2019" name="Int. J. Syst. Evol. Microbiol.">
        <title>The Global Catalogue of Microorganisms (GCM) 10K type strain sequencing project: providing services to taxonomists for standard genome sequencing and annotation.</title>
        <authorList>
            <consortium name="The Broad Institute Genomics Platform"/>
            <consortium name="The Broad Institute Genome Sequencing Center for Infectious Disease"/>
            <person name="Wu L."/>
            <person name="Ma J."/>
        </authorList>
    </citation>
    <scope>NUCLEOTIDE SEQUENCE [LARGE SCALE GENOMIC DNA]</scope>
    <source>
        <strain evidence="3">KCTC 52473</strain>
    </source>
</reference>
<comment type="caution">
    <text evidence="2">The sequence shown here is derived from an EMBL/GenBank/DDBJ whole genome shotgun (WGS) entry which is preliminary data.</text>
</comment>
<keyword evidence="1" id="KW-0175">Coiled coil</keyword>
<evidence type="ECO:0000256" key="1">
    <source>
        <dbReference type="SAM" id="Coils"/>
    </source>
</evidence>
<dbReference type="RefSeq" id="WP_376919598.1">
    <property type="nucleotide sequence ID" value="NZ_JBHRSW010000011.1"/>
</dbReference>
<organism evidence="2 3">
    <name type="scientific">Agaribacter flavus</name>
    <dbReference type="NCBI Taxonomy" id="1902781"/>
    <lineage>
        <taxon>Bacteria</taxon>
        <taxon>Pseudomonadati</taxon>
        <taxon>Pseudomonadota</taxon>
        <taxon>Gammaproteobacteria</taxon>
        <taxon>Alteromonadales</taxon>
        <taxon>Alteromonadaceae</taxon>
        <taxon>Agaribacter</taxon>
    </lineage>
</organism>